<dbReference type="SUPFAM" id="SSF46689">
    <property type="entry name" value="Homeodomain-like"/>
    <property type="match status" value="2"/>
</dbReference>
<dbReference type="SUPFAM" id="SSF57850">
    <property type="entry name" value="RING/U-box"/>
    <property type="match status" value="1"/>
</dbReference>
<dbReference type="InterPro" id="IPR009057">
    <property type="entry name" value="Homeodomain-like_sf"/>
</dbReference>
<comment type="similarity">
    <text evidence="1">Belongs to the phosphoglycerate mutase family. BPG-dependent PGAM subfamily.</text>
</comment>
<dbReference type="Gene3D" id="3.40.50.1240">
    <property type="entry name" value="Phosphoglycerate mutase-like"/>
    <property type="match status" value="1"/>
</dbReference>
<dbReference type="EC" id="5.4.2.11" evidence="2"/>
<feature type="binding site" evidence="9">
    <location>
        <begin position="1244"/>
        <end position="1245"/>
    </location>
    <ligand>
        <name>substrate</name>
    </ligand>
</feature>
<evidence type="ECO:0000256" key="3">
    <source>
        <dbReference type="ARBA" id="ARBA00022723"/>
    </source>
</evidence>
<dbReference type="PANTHER" id="PTHR12374">
    <property type="entry name" value="TRANSCRIPTIONAL ADAPTOR 2 ADA2 -RELATED"/>
    <property type="match status" value="1"/>
</dbReference>
<feature type="region of interest" description="Disordered" evidence="12">
    <location>
        <begin position="430"/>
        <end position="488"/>
    </location>
</feature>
<dbReference type="InterPro" id="IPR036388">
    <property type="entry name" value="WH-like_DNA-bd_sf"/>
</dbReference>
<dbReference type="InterPro" id="IPR055141">
    <property type="entry name" value="TADA2A_B-like_dom"/>
</dbReference>
<dbReference type="CDD" id="cd02335">
    <property type="entry name" value="ZZ_ADA2"/>
    <property type="match status" value="1"/>
</dbReference>
<feature type="compositionally biased region" description="Basic and acidic residues" evidence="12">
    <location>
        <begin position="1255"/>
        <end position="1264"/>
    </location>
</feature>
<keyword evidence="5" id="KW-0862">Zinc</keyword>
<dbReference type="SUPFAM" id="SSF53254">
    <property type="entry name" value="Phosphoglycerate mutase-like"/>
    <property type="match status" value="1"/>
</dbReference>
<evidence type="ECO:0000256" key="11">
    <source>
        <dbReference type="PROSITE-ProRule" id="PRU00228"/>
    </source>
</evidence>
<feature type="region of interest" description="Disordered" evidence="12">
    <location>
        <begin position="1244"/>
        <end position="1264"/>
    </location>
</feature>
<dbReference type="Pfam" id="PF00249">
    <property type="entry name" value="Myb_DNA-binding"/>
    <property type="match status" value="1"/>
</dbReference>
<dbReference type="EMBL" id="JALLBG020000143">
    <property type="protein sequence ID" value="KAL3762026.1"/>
    <property type="molecule type" value="Genomic_DNA"/>
</dbReference>
<dbReference type="SMART" id="SM00855">
    <property type="entry name" value="PGAM"/>
    <property type="match status" value="1"/>
</dbReference>
<dbReference type="PROSITE" id="PS50090">
    <property type="entry name" value="MYB_LIKE"/>
    <property type="match status" value="1"/>
</dbReference>
<feature type="domain" description="ZZ-type" evidence="14">
    <location>
        <begin position="220"/>
        <end position="272"/>
    </location>
</feature>
<dbReference type="CDD" id="cd00167">
    <property type="entry name" value="SANT"/>
    <property type="match status" value="1"/>
</dbReference>
<dbReference type="GO" id="GO:0004619">
    <property type="term" value="F:phosphoglycerate mutase activity"/>
    <property type="evidence" value="ECO:0007669"/>
    <property type="project" value="UniProtKB-EC"/>
</dbReference>
<dbReference type="PROSITE" id="PS51293">
    <property type="entry name" value="SANT"/>
    <property type="match status" value="1"/>
</dbReference>
<dbReference type="InterPro" id="IPR017884">
    <property type="entry name" value="SANT_dom"/>
</dbReference>
<dbReference type="Pfam" id="PF25299">
    <property type="entry name" value="ZZ_ADA2"/>
    <property type="match status" value="1"/>
</dbReference>
<reference evidence="16 17" key="1">
    <citation type="submission" date="2024-10" db="EMBL/GenBank/DDBJ databases">
        <title>Updated reference genomes for cyclostephanoid diatoms.</title>
        <authorList>
            <person name="Roberts W.R."/>
            <person name="Alverson A.J."/>
        </authorList>
    </citation>
    <scope>NUCLEOTIDE SEQUENCE [LARGE SCALE GENOMIC DNA]</scope>
    <source>
        <strain evidence="16 17">AJA232-27</strain>
    </source>
</reference>
<dbReference type="InterPro" id="IPR005952">
    <property type="entry name" value="Phosphogly_mut1"/>
</dbReference>
<dbReference type="PANTHER" id="PTHR12374:SF20">
    <property type="entry name" value="TRANSCRIPTIONAL ADAPTER 2-ALPHA"/>
    <property type="match status" value="1"/>
</dbReference>
<dbReference type="InterPro" id="IPR041983">
    <property type="entry name" value="ADA2-like_ZZ"/>
</dbReference>
<dbReference type="Gene3D" id="3.30.60.90">
    <property type="match status" value="1"/>
</dbReference>
<dbReference type="GO" id="GO:0006096">
    <property type="term" value="P:glycolytic process"/>
    <property type="evidence" value="ECO:0007669"/>
    <property type="project" value="UniProtKB-KW"/>
</dbReference>
<feature type="site" description="Transition state stabilizer" evidence="10">
    <location>
        <position position="1311"/>
    </location>
</feature>
<feature type="domain" description="Myb-like" evidence="13">
    <location>
        <begin position="561"/>
        <end position="637"/>
    </location>
</feature>
<feature type="binding site" evidence="9">
    <location>
        <position position="1228"/>
    </location>
    <ligand>
        <name>substrate</name>
    </ligand>
</feature>
<feature type="binding site" evidence="9">
    <location>
        <begin position="1217"/>
        <end position="1220"/>
    </location>
    <ligand>
        <name>substrate</name>
    </ligand>
</feature>
<evidence type="ECO:0000256" key="2">
    <source>
        <dbReference type="ARBA" id="ARBA00012028"/>
    </source>
</evidence>
<dbReference type="InterPro" id="IPR043145">
    <property type="entry name" value="Znf_ZZ_sf"/>
</dbReference>
<organism evidence="16 17">
    <name type="scientific">Discostella pseudostelligera</name>
    <dbReference type="NCBI Taxonomy" id="259834"/>
    <lineage>
        <taxon>Eukaryota</taxon>
        <taxon>Sar</taxon>
        <taxon>Stramenopiles</taxon>
        <taxon>Ochrophyta</taxon>
        <taxon>Bacillariophyta</taxon>
        <taxon>Coscinodiscophyceae</taxon>
        <taxon>Thalassiosirophycidae</taxon>
        <taxon>Stephanodiscales</taxon>
        <taxon>Stephanodiscaceae</taxon>
        <taxon>Discostella</taxon>
    </lineage>
</organism>
<dbReference type="InterPro" id="IPR029033">
    <property type="entry name" value="His_PPase_superfam"/>
</dbReference>
<evidence type="ECO:0000313" key="16">
    <source>
        <dbReference type="EMBL" id="KAL3762026.1"/>
    </source>
</evidence>
<evidence type="ECO:0000256" key="9">
    <source>
        <dbReference type="PIRSR" id="PIRSR613078-2"/>
    </source>
</evidence>
<keyword evidence="6" id="KW-0324">Glycolysis</keyword>
<feature type="active site" description="Proton donor/acceptor" evidence="8">
    <location>
        <position position="1217"/>
    </location>
</feature>
<feature type="compositionally biased region" description="Low complexity" evidence="12">
    <location>
        <begin position="293"/>
        <end position="302"/>
    </location>
</feature>
<evidence type="ECO:0000256" key="12">
    <source>
        <dbReference type="SAM" id="MobiDB-lite"/>
    </source>
</evidence>
<evidence type="ECO:0000259" key="15">
    <source>
        <dbReference type="PROSITE" id="PS51293"/>
    </source>
</evidence>
<keyword evidence="3" id="KW-0479">Metal-binding</keyword>
<feature type="compositionally biased region" description="Polar residues" evidence="12">
    <location>
        <begin position="105"/>
        <end position="114"/>
    </location>
</feature>
<evidence type="ECO:0000259" key="14">
    <source>
        <dbReference type="PROSITE" id="PS50135"/>
    </source>
</evidence>
<dbReference type="InterPro" id="IPR013078">
    <property type="entry name" value="His_Pase_superF_clade-1"/>
</dbReference>
<dbReference type="PROSITE" id="PS01357">
    <property type="entry name" value="ZF_ZZ_1"/>
    <property type="match status" value="1"/>
</dbReference>
<feature type="compositionally biased region" description="Gly residues" evidence="12">
    <location>
        <begin position="28"/>
        <end position="37"/>
    </location>
</feature>
<feature type="region of interest" description="Disordered" evidence="12">
    <location>
        <begin position="664"/>
        <end position="704"/>
    </location>
</feature>
<keyword evidence="7" id="KW-0413">Isomerase</keyword>
<evidence type="ECO:0000313" key="17">
    <source>
        <dbReference type="Proteomes" id="UP001530293"/>
    </source>
</evidence>
<dbReference type="Proteomes" id="UP001530293">
    <property type="component" value="Unassembled WGS sequence"/>
</dbReference>
<name>A0ABD3MGV5_9STRA</name>
<dbReference type="Gene3D" id="1.10.10.60">
    <property type="entry name" value="Homeodomain-like"/>
    <property type="match status" value="1"/>
</dbReference>
<evidence type="ECO:0000256" key="10">
    <source>
        <dbReference type="PIRSR" id="PIRSR613078-3"/>
    </source>
</evidence>
<feature type="active site" description="Tele-phosphohistidine intermediate" evidence="8">
    <location>
        <position position="1139"/>
    </location>
</feature>
<feature type="region of interest" description="Disordered" evidence="12">
    <location>
        <begin position="293"/>
        <end position="335"/>
    </location>
</feature>
<keyword evidence="4 11" id="KW-0863">Zinc-finger</keyword>
<feature type="compositionally biased region" description="Low complexity" evidence="12">
    <location>
        <begin position="165"/>
        <end position="174"/>
    </location>
</feature>
<evidence type="ECO:0000256" key="8">
    <source>
        <dbReference type="PIRSR" id="PIRSR613078-1"/>
    </source>
</evidence>
<dbReference type="Gene3D" id="1.10.10.10">
    <property type="entry name" value="Winged helix-like DNA-binding domain superfamily/Winged helix DNA-binding domain"/>
    <property type="match status" value="1"/>
</dbReference>
<dbReference type="HAMAP" id="MF_01039">
    <property type="entry name" value="PGAM_GpmA"/>
    <property type="match status" value="1"/>
</dbReference>
<evidence type="ECO:0000256" key="1">
    <source>
        <dbReference type="ARBA" id="ARBA00006717"/>
    </source>
</evidence>
<gene>
    <name evidence="16" type="ORF">ACHAWU_002122</name>
</gene>
<feature type="compositionally biased region" description="Polar residues" evidence="12">
    <location>
        <begin position="175"/>
        <end position="203"/>
    </location>
</feature>
<evidence type="ECO:0000256" key="6">
    <source>
        <dbReference type="ARBA" id="ARBA00023152"/>
    </source>
</evidence>
<dbReference type="Pfam" id="PF22941">
    <property type="entry name" value="TADA2A-like_3rd"/>
    <property type="match status" value="1"/>
</dbReference>
<dbReference type="InterPro" id="IPR000433">
    <property type="entry name" value="Znf_ZZ"/>
</dbReference>
<feature type="compositionally biased region" description="Basic and acidic residues" evidence="12">
    <location>
        <begin position="150"/>
        <end position="164"/>
    </location>
</feature>
<dbReference type="GO" id="GO:0008270">
    <property type="term" value="F:zinc ion binding"/>
    <property type="evidence" value="ECO:0007669"/>
    <property type="project" value="UniProtKB-KW"/>
</dbReference>
<sequence length="1449" mass="162118">MAGKDADATAGANAEEELLRPSRRRRLTGGGGGGGGADNTNNNSSSMSSSSAVSSSSGRLSTRLRTLASSPTPTADNLSEGGAAAGGDMNIGVGRERRSGRMSIPASTKSGSNKDYNEGTMGEEREFEDTDEVPSRTTTTKKRKKSSILSKEKVDSKVGGEKVNTKSTNTNTTKALPQNNDTTDEQTSSTAAVVNQPHKSSQPIIKDKRRPLILLGEKPRGMYECDYCGSDITRAPRIRCADCPDFDLCLECFAIEDHHHMAKYKREEEAQRRKEAARIAGLELQDVEMISASSSSSTGVVERGVKKGGRGGSRVGGGSNSNNNNNKGTEKDEDEELGSYVGGIWVPYFRHTPEHRYIVADSTRYVLFPSFRGVKAVESGDINQSSENVDNGNGGEVAIEKGEETTDTSLVDRKYNESLDPANDKELVVSEEEQGQRCQEELSNTAMKDEKATTEIESMKDTEGTKSTACDESNDKKETSDDVTEPLEATKHENNTILVESDAVKNNDGETLPLSDNDSMATSSIPNTDFKTSGTAYVESTDISRSAIVPGSKAQPRTYRVTDDAKNSWTAEEDLRLLDGILTCGLGNWPDIAEHVNGIINGEGGGGSNGGGANGEGGSTSWMKTDKQCMERYLDDFMGRYGYILPPYTMIPEAQGECVVDKEGDAKQQANGALAPDSSDGESAGMDTVTRKRPRRSVSSSLLGGDDWAPGFKTTKFRAVPTEELEEYTGLWPHPYIPSIEGVKTGDEVGRDLWYRSEQYFIRQISSTTTSDEAEAFRKEFIERRAQNLPGYEAKVLPPRLEDMKQLPGAELAGYMPRRGEFDMEWDNDAEKTISEMEFTCDDTEADRELKLDVLRIFNAKLDERERRKQFIIDRGLLNYRENQEKMWQMAPDERQLVQRMRIFARYQTREEHEAFVDKIIEAKRLRKEISKLQMYRRIGITSLADAEKYEMDKSRRELHRSAWMKKEEEKRKAAEEAARVAKEHSTSLGIATPASSQVHAASSQLEEAIKAETNQSLQVWRQFKQSKKEFGSESDADMNAAKFIIKDKPGFELLTKKEVGLCKRLRLLPQNYLDVKKALISESVAKGIFWNPTGGGVQKQNNSIFKVDVTQPRQVNPCFRAYSSINCNTPFNICFVRHGQSTWNRDNRFIGWTDTPLTEDGVLEARVAGRMLQTSGILFDEAHTSLLRRCIRTTNLILMEMGQEYIPVQKHWRLNERSYGDLVGLNKKEVVKKFGKDQVKRWRRSYDEPPPPMNDDHEHHPKRDPRYRLMLDEIPKSESLKCTRARSKIYWDDVIAPSLRSGKTLLIVGHENNLRSLIMRLEGIPPEEIINLDLPRAIPLAYRLNKDLKPIAESDGKLDEATGMLRGTWLGGDVAVQEILERDDKQVYDTSIEHNLEKGDDREKWRRWTELAIGVPEDESFEAHSRSHVHRHLNNCNHKVGSIGNEQM</sequence>
<feature type="compositionally biased region" description="Basic and acidic residues" evidence="12">
    <location>
        <begin position="447"/>
        <end position="464"/>
    </location>
</feature>
<evidence type="ECO:0000259" key="13">
    <source>
        <dbReference type="PROSITE" id="PS50090"/>
    </source>
</evidence>
<feature type="compositionally biased region" description="Gly residues" evidence="12">
    <location>
        <begin position="310"/>
        <end position="319"/>
    </location>
</feature>
<accession>A0ABD3MGV5</accession>
<dbReference type="PROSITE" id="PS50135">
    <property type="entry name" value="ZF_ZZ_2"/>
    <property type="match status" value="1"/>
</dbReference>
<dbReference type="SMART" id="SM00717">
    <property type="entry name" value="SANT"/>
    <property type="match status" value="1"/>
</dbReference>
<evidence type="ECO:0000256" key="7">
    <source>
        <dbReference type="ARBA" id="ARBA00023235"/>
    </source>
</evidence>
<feature type="domain" description="SANT" evidence="15">
    <location>
        <begin position="564"/>
        <end position="598"/>
    </location>
</feature>
<keyword evidence="17" id="KW-1185">Reference proteome</keyword>
<feature type="binding site" evidence="9">
    <location>
        <begin position="1138"/>
        <end position="1145"/>
    </location>
    <ligand>
        <name>substrate</name>
    </ligand>
</feature>
<evidence type="ECO:0000256" key="5">
    <source>
        <dbReference type="ARBA" id="ARBA00022833"/>
    </source>
</evidence>
<feature type="binding site" evidence="9">
    <location>
        <position position="1190"/>
    </location>
    <ligand>
        <name>substrate</name>
    </ligand>
</feature>
<evidence type="ECO:0000256" key="4">
    <source>
        <dbReference type="ARBA" id="ARBA00022771"/>
    </source>
</evidence>
<feature type="region of interest" description="Disordered" evidence="12">
    <location>
        <begin position="1"/>
        <end position="206"/>
    </location>
</feature>
<feature type="compositionally biased region" description="Low complexity" evidence="12">
    <location>
        <begin position="40"/>
        <end position="70"/>
    </location>
</feature>
<comment type="caution">
    <text evidence="16">The sequence shown here is derived from an EMBL/GenBank/DDBJ whole genome shotgun (WGS) entry which is preliminary data.</text>
</comment>
<proteinExistence type="inferred from homology"/>
<dbReference type="CDD" id="cd07067">
    <property type="entry name" value="HP_PGM_like"/>
    <property type="match status" value="1"/>
</dbReference>
<dbReference type="Pfam" id="PF00300">
    <property type="entry name" value="His_Phos_1"/>
    <property type="match status" value="1"/>
</dbReference>
<protein>
    <recommendedName>
        <fullName evidence="2">phosphoglycerate mutase (2,3-diphosphoglycerate-dependent)</fullName>
        <ecNumber evidence="2">5.4.2.11</ecNumber>
    </recommendedName>
</protein>
<dbReference type="SMART" id="SM00291">
    <property type="entry name" value="ZnF_ZZ"/>
    <property type="match status" value="1"/>
</dbReference>
<feature type="compositionally biased region" description="Basic and acidic residues" evidence="12">
    <location>
        <begin position="430"/>
        <end position="440"/>
    </location>
</feature>
<dbReference type="NCBIfam" id="TIGR01258">
    <property type="entry name" value="pgm_1"/>
    <property type="match status" value="1"/>
</dbReference>
<dbReference type="InterPro" id="IPR001005">
    <property type="entry name" value="SANT/Myb"/>
</dbReference>